<keyword evidence="1" id="KW-1133">Transmembrane helix</keyword>
<reference evidence="3" key="1">
    <citation type="submission" date="2023-07" db="EMBL/GenBank/DDBJ databases">
        <title>Genome sequencing of Purple Non-Sulfur Bacteria from various extreme environments.</title>
        <authorList>
            <person name="Mayer M."/>
        </authorList>
    </citation>
    <scope>NUCLEOTIDE SEQUENCE [LARGE SCALE GENOMIC DNA]</scope>
    <source>
        <strain evidence="3">DSM 17935</strain>
    </source>
</reference>
<organism evidence="2 3">
    <name type="scientific">Rhodobium gokarnense</name>
    <dbReference type="NCBI Taxonomy" id="364296"/>
    <lineage>
        <taxon>Bacteria</taxon>
        <taxon>Pseudomonadati</taxon>
        <taxon>Pseudomonadota</taxon>
        <taxon>Alphaproteobacteria</taxon>
        <taxon>Hyphomicrobiales</taxon>
        <taxon>Rhodobiaceae</taxon>
        <taxon>Rhodobium</taxon>
    </lineage>
</organism>
<name>A0ABT3HGM6_9HYPH</name>
<keyword evidence="3" id="KW-1185">Reference proteome</keyword>
<evidence type="ECO:0000313" key="2">
    <source>
        <dbReference type="EMBL" id="MCW2309555.1"/>
    </source>
</evidence>
<feature type="transmembrane region" description="Helical" evidence="1">
    <location>
        <begin position="183"/>
        <end position="205"/>
    </location>
</feature>
<accession>A0ABT3HGM6</accession>
<evidence type="ECO:0000313" key="3">
    <source>
        <dbReference type="Proteomes" id="UP001209755"/>
    </source>
</evidence>
<keyword evidence="1" id="KW-0472">Membrane</keyword>
<dbReference type="EMBL" id="JAOQNS010000013">
    <property type="protein sequence ID" value="MCW2309555.1"/>
    <property type="molecule type" value="Genomic_DNA"/>
</dbReference>
<dbReference type="SUPFAM" id="SSF55961">
    <property type="entry name" value="Bet v1-like"/>
    <property type="match status" value="1"/>
</dbReference>
<dbReference type="Pfam" id="PF06240">
    <property type="entry name" value="COXG"/>
    <property type="match status" value="1"/>
</dbReference>
<dbReference type="RefSeq" id="WP_264603133.1">
    <property type="nucleotide sequence ID" value="NZ_JAOQNS010000013.1"/>
</dbReference>
<evidence type="ECO:0000256" key="1">
    <source>
        <dbReference type="SAM" id="Phobius"/>
    </source>
</evidence>
<keyword evidence="1" id="KW-0812">Transmembrane</keyword>
<dbReference type="PANTHER" id="PTHR38588:SF1">
    <property type="entry name" value="BLL0334 PROTEIN"/>
    <property type="match status" value="1"/>
</dbReference>
<sequence>MDMTGEYRIPARREDVWQAMNDPEVLKKAIPGCQSLEKISDTEMTAKVVSKIGPVKATFNGHVTLSDIDPPKGYHISGEGKGGVAGFAKGGADVHLAEDGEETVLTYEAKAQVGGKLAQLGSRMIDSTAKKTADEFFANISAHFTGGQEAEEGEGALEHAVHEMEDVARDAEEKLEVAAGRGYLGGPIAWGFAAVGVLILVILILS</sequence>
<gene>
    <name evidence="2" type="ORF">M2319_003911</name>
</gene>
<protein>
    <submittedName>
        <fullName evidence="2">Carbon monoxide dehydrogenase subunit G</fullName>
    </submittedName>
</protein>
<comment type="caution">
    <text evidence="2">The sequence shown here is derived from an EMBL/GenBank/DDBJ whole genome shotgun (WGS) entry which is preliminary data.</text>
</comment>
<dbReference type="InterPro" id="IPR010419">
    <property type="entry name" value="CO_DH_gsu"/>
</dbReference>
<dbReference type="CDD" id="cd05018">
    <property type="entry name" value="CoxG"/>
    <property type="match status" value="1"/>
</dbReference>
<dbReference type="PANTHER" id="PTHR38588">
    <property type="entry name" value="BLL0334 PROTEIN"/>
    <property type="match status" value="1"/>
</dbReference>
<dbReference type="Proteomes" id="UP001209755">
    <property type="component" value="Unassembled WGS sequence"/>
</dbReference>
<dbReference type="Gene3D" id="3.30.530.20">
    <property type="match status" value="1"/>
</dbReference>
<proteinExistence type="predicted"/>
<dbReference type="InterPro" id="IPR023393">
    <property type="entry name" value="START-like_dom_sf"/>
</dbReference>